<keyword evidence="3 5" id="KW-1133">Transmembrane helix</keyword>
<protein>
    <recommendedName>
        <fullName evidence="6">Receptor ligand binding region domain-containing protein</fullName>
    </recommendedName>
</protein>
<dbReference type="Pfam" id="PF01094">
    <property type="entry name" value="ANF_receptor"/>
    <property type="match status" value="1"/>
</dbReference>
<name>A0AAD8HKN4_9APIA</name>
<dbReference type="PANTHER" id="PTHR34836">
    <property type="entry name" value="OS06G0188250 PROTEIN"/>
    <property type="match status" value="1"/>
</dbReference>
<evidence type="ECO:0000313" key="8">
    <source>
        <dbReference type="Proteomes" id="UP001237642"/>
    </source>
</evidence>
<reference evidence="7" key="2">
    <citation type="submission" date="2023-05" db="EMBL/GenBank/DDBJ databases">
        <authorList>
            <person name="Schelkunov M.I."/>
        </authorList>
    </citation>
    <scope>NUCLEOTIDE SEQUENCE</scope>
    <source>
        <strain evidence="7">Hsosn_3</strain>
        <tissue evidence="7">Leaf</tissue>
    </source>
</reference>
<gene>
    <name evidence="7" type="ORF">POM88_035041</name>
</gene>
<dbReference type="Gene3D" id="3.40.50.2300">
    <property type="match status" value="2"/>
</dbReference>
<reference evidence="7" key="1">
    <citation type="submission" date="2023-02" db="EMBL/GenBank/DDBJ databases">
        <title>Genome of toxic invasive species Heracleum sosnowskyi carries increased number of genes despite the absence of recent whole-genome duplications.</title>
        <authorList>
            <person name="Schelkunov M."/>
            <person name="Shtratnikova V."/>
            <person name="Makarenko M."/>
            <person name="Klepikova A."/>
            <person name="Omelchenko D."/>
            <person name="Novikova G."/>
            <person name="Obukhova E."/>
            <person name="Bogdanov V."/>
            <person name="Penin A."/>
            <person name="Logacheva M."/>
        </authorList>
    </citation>
    <scope>NUCLEOTIDE SEQUENCE</scope>
    <source>
        <strain evidence="7">Hsosn_3</strain>
        <tissue evidence="7">Leaf</tissue>
    </source>
</reference>
<dbReference type="FunFam" id="3.40.50.2300:FF:000188">
    <property type="entry name" value="Glutamate receptor"/>
    <property type="match status" value="1"/>
</dbReference>
<evidence type="ECO:0000256" key="2">
    <source>
        <dbReference type="ARBA" id="ARBA00022692"/>
    </source>
</evidence>
<sequence length="449" mass="49941">MLGVLLHANALRCIIIFIVVFSPYVAANGNGGELRPIGGIVDYLSSNGKEEKIAMEMAMEDICAYAPLHCGVTLSFMNSGNDPLKAASSAKELIQSKNVSAIVGLDRWEEANFVAALGNTSEVPILSLANNIPLSTLMQWPFLVNMARSPHIQMKAVAAIVQSWQWRKVTVIYEDTISSVNGIFPYLIEALNEVDVVIDYYLPLQAVPPYSIQEKLRDLQSRQSRVFIVHTSSNLAANIFMEAKRMKMMKKEFVWITTDSITNSIDSLNSSTIFAMQGVLGVKGFSPFHSQVRYKEFSKRFKARFRSKYPTKKYLEPGNYALNAYDAVYTTVLAIEGKPNPRSLSNNLNNNTAVHGGQKLLARILESKFMGLNGEVNLKGGTLSPSSIFQIVNVIGRSYLLLGYWSEGLGFSVKIDNGSSYCYFVVYDDQAYSTTLDIVLCNEVKHRIR</sequence>
<dbReference type="EMBL" id="JAUIZM010000008">
    <property type="protein sequence ID" value="KAK1368949.1"/>
    <property type="molecule type" value="Genomic_DNA"/>
</dbReference>
<evidence type="ECO:0000256" key="5">
    <source>
        <dbReference type="SAM" id="Phobius"/>
    </source>
</evidence>
<keyword evidence="8" id="KW-1185">Reference proteome</keyword>
<evidence type="ECO:0000256" key="4">
    <source>
        <dbReference type="ARBA" id="ARBA00023136"/>
    </source>
</evidence>
<comment type="subcellular location">
    <subcellularLocation>
        <location evidence="1">Membrane</location>
    </subcellularLocation>
</comment>
<dbReference type="AlphaFoldDB" id="A0AAD8HKN4"/>
<dbReference type="InterPro" id="IPR001828">
    <property type="entry name" value="ANF_lig-bd_rcpt"/>
</dbReference>
<evidence type="ECO:0000259" key="6">
    <source>
        <dbReference type="Pfam" id="PF01094"/>
    </source>
</evidence>
<keyword evidence="4 5" id="KW-0472">Membrane</keyword>
<dbReference type="CDD" id="cd19990">
    <property type="entry name" value="PBP1_GABAb_receptor_plant"/>
    <property type="match status" value="1"/>
</dbReference>
<dbReference type="SUPFAM" id="SSF53822">
    <property type="entry name" value="Periplasmic binding protein-like I"/>
    <property type="match status" value="1"/>
</dbReference>
<evidence type="ECO:0000313" key="7">
    <source>
        <dbReference type="EMBL" id="KAK1368949.1"/>
    </source>
</evidence>
<evidence type="ECO:0000256" key="3">
    <source>
        <dbReference type="ARBA" id="ARBA00022989"/>
    </source>
</evidence>
<comment type="caution">
    <text evidence="7">The sequence shown here is derived from an EMBL/GenBank/DDBJ whole genome shotgun (WGS) entry which is preliminary data.</text>
</comment>
<accession>A0AAD8HKN4</accession>
<evidence type="ECO:0000256" key="1">
    <source>
        <dbReference type="ARBA" id="ARBA00004370"/>
    </source>
</evidence>
<dbReference type="Proteomes" id="UP001237642">
    <property type="component" value="Unassembled WGS sequence"/>
</dbReference>
<dbReference type="GO" id="GO:0016020">
    <property type="term" value="C:membrane"/>
    <property type="evidence" value="ECO:0007669"/>
    <property type="project" value="UniProtKB-SubCell"/>
</dbReference>
<feature type="transmembrane region" description="Helical" evidence="5">
    <location>
        <begin position="6"/>
        <end position="27"/>
    </location>
</feature>
<keyword evidence="2 5" id="KW-0812">Transmembrane</keyword>
<dbReference type="InterPro" id="IPR044440">
    <property type="entry name" value="GABAb_receptor_plant_PBP1"/>
</dbReference>
<dbReference type="PANTHER" id="PTHR34836:SF9">
    <property type="entry name" value="RECEPTOR LIGAND BINDING REGION DOMAIN-CONTAINING PROTEIN"/>
    <property type="match status" value="1"/>
</dbReference>
<dbReference type="InterPro" id="IPR028082">
    <property type="entry name" value="Peripla_BP_I"/>
</dbReference>
<dbReference type="InterPro" id="IPR015683">
    <property type="entry name" value="Ionotropic_Glu_rcpt"/>
</dbReference>
<organism evidence="7 8">
    <name type="scientific">Heracleum sosnowskyi</name>
    <dbReference type="NCBI Taxonomy" id="360622"/>
    <lineage>
        <taxon>Eukaryota</taxon>
        <taxon>Viridiplantae</taxon>
        <taxon>Streptophyta</taxon>
        <taxon>Embryophyta</taxon>
        <taxon>Tracheophyta</taxon>
        <taxon>Spermatophyta</taxon>
        <taxon>Magnoliopsida</taxon>
        <taxon>eudicotyledons</taxon>
        <taxon>Gunneridae</taxon>
        <taxon>Pentapetalae</taxon>
        <taxon>asterids</taxon>
        <taxon>campanulids</taxon>
        <taxon>Apiales</taxon>
        <taxon>Apiaceae</taxon>
        <taxon>Apioideae</taxon>
        <taxon>apioid superclade</taxon>
        <taxon>Tordylieae</taxon>
        <taxon>Tordyliinae</taxon>
        <taxon>Heracleum</taxon>
    </lineage>
</organism>
<feature type="domain" description="Receptor ligand binding region" evidence="6">
    <location>
        <begin position="51"/>
        <end position="395"/>
    </location>
</feature>
<proteinExistence type="predicted"/>